<organism evidence="11 12">
    <name type="scientific">Geosmithia morbida</name>
    <dbReference type="NCBI Taxonomy" id="1094350"/>
    <lineage>
        <taxon>Eukaryota</taxon>
        <taxon>Fungi</taxon>
        <taxon>Dikarya</taxon>
        <taxon>Ascomycota</taxon>
        <taxon>Pezizomycotina</taxon>
        <taxon>Sordariomycetes</taxon>
        <taxon>Hypocreomycetidae</taxon>
        <taxon>Hypocreales</taxon>
        <taxon>Bionectriaceae</taxon>
        <taxon>Geosmithia</taxon>
    </lineage>
</organism>
<sequence>MGDKVHETGVEPIIDDEKSESKTHKNVVDHARIAAEREHNMTLLEGIRLYPKAIFFSVIISTCIVMEGYDISLVNNFYAFSQFNRKYGVQLEDGTYEVPASWQAGLSNGALVGEILGLFINGYVSERFGYRRTLLTGLVWLAAFITLFFTAQNVQTLLAAEILCGIPWGMFQTITVTYASETVPVGLRSYLTTYVNACWGIGQLIGVAVIYAMLDREDEWAYRIPYGLQWMWPVPLFIGIYFAPESPWWLVRKGRIEDAKKALLRLTSQRPGDGSDFDADDTIGMMLHTTALEDKMTKGASWWDCFRGVDLRRTEIVCMVWAIQNLSGNSFSNYSTYFLKQAGLSERNSYAFAMGQYSINIVGVLGAWGLMTLGIGRRKLYLYGLCALCAMLFVLGFLGLVPEDHRKEGALATGSIMIVWALFYQLTVGTVAYSLVAELSSRRLQVKTVVLGRNLYNVVGIITGVVTPYMLNPDAWNWRNYAGFFWAGICFFCIIYTFFRLPEPNGRTFAELDVLFERKVPARDFHKTKVDVFQHHVEEKVIDQFKQLDNQP</sequence>
<feature type="transmembrane region" description="Helical" evidence="9">
    <location>
        <begin position="234"/>
        <end position="251"/>
    </location>
</feature>
<feature type="transmembrane region" description="Helical" evidence="9">
    <location>
        <begin position="133"/>
        <end position="151"/>
    </location>
</feature>
<keyword evidence="12" id="KW-1185">Reference proteome</keyword>
<feature type="transmembrane region" description="Helical" evidence="9">
    <location>
        <begin position="412"/>
        <end position="433"/>
    </location>
</feature>
<feature type="region of interest" description="Disordered" evidence="8">
    <location>
        <begin position="1"/>
        <end position="21"/>
    </location>
</feature>
<dbReference type="PANTHER" id="PTHR48022:SF56">
    <property type="entry name" value="MAJOR FACILITATOR SUPERFAMILY (MFS) PROFILE DOMAIN-CONTAINING PROTEIN-RELATED"/>
    <property type="match status" value="1"/>
</dbReference>
<dbReference type="PROSITE" id="PS50850">
    <property type="entry name" value="MFS"/>
    <property type="match status" value="1"/>
</dbReference>
<dbReference type="Gene3D" id="1.20.1250.20">
    <property type="entry name" value="MFS general substrate transporter like domains"/>
    <property type="match status" value="1"/>
</dbReference>
<evidence type="ECO:0000256" key="6">
    <source>
        <dbReference type="ARBA" id="ARBA00023136"/>
    </source>
</evidence>
<proteinExistence type="inferred from homology"/>
<dbReference type="InterPro" id="IPR005828">
    <property type="entry name" value="MFS_sugar_transport-like"/>
</dbReference>
<dbReference type="InterPro" id="IPR036259">
    <property type="entry name" value="MFS_trans_sf"/>
</dbReference>
<evidence type="ECO:0000256" key="4">
    <source>
        <dbReference type="ARBA" id="ARBA00022692"/>
    </source>
</evidence>
<feature type="transmembrane region" description="Helical" evidence="9">
    <location>
        <begin position="380"/>
        <end position="400"/>
    </location>
</feature>
<keyword evidence="5 9" id="KW-1133">Transmembrane helix</keyword>
<evidence type="ECO:0000256" key="1">
    <source>
        <dbReference type="ARBA" id="ARBA00004141"/>
    </source>
</evidence>
<dbReference type="InterPro" id="IPR005829">
    <property type="entry name" value="Sugar_transporter_CS"/>
</dbReference>
<dbReference type="PROSITE" id="PS00217">
    <property type="entry name" value="SUGAR_TRANSPORT_2"/>
    <property type="match status" value="1"/>
</dbReference>
<dbReference type="AlphaFoldDB" id="A0A9P4YZS0"/>
<comment type="subcellular location">
    <subcellularLocation>
        <location evidence="1">Membrane</location>
        <topology evidence="1">Multi-pass membrane protein</topology>
    </subcellularLocation>
</comment>
<dbReference type="GeneID" id="55967401"/>
<dbReference type="InterPro" id="IPR003663">
    <property type="entry name" value="Sugar/inositol_transpt"/>
</dbReference>
<dbReference type="EMBL" id="JAANYQ010000002">
    <property type="protein sequence ID" value="KAF4125925.1"/>
    <property type="molecule type" value="Genomic_DNA"/>
</dbReference>
<evidence type="ECO:0000256" key="5">
    <source>
        <dbReference type="ARBA" id="ARBA00022989"/>
    </source>
</evidence>
<dbReference type="GO" id="GO:0005351">
    <property type="term" value="F:carbohydrate:proton symporter activity"/>
    <property type="evidence" value="ECO:0007669"/>
    <property type="project" value="TreeGrafter"/>
</dbReference>
<name>A0A9P4YZS0_9HYPO</name>
<evidence type="ECO:0000313" key="11">
    <source>
        <dbReference type="EMBL" id="KAF4125925.1"/>
    </source>
</evidence>
<dbReference type="PANTHER" id="PTHR48022">
    <property type="entry name" value="PLASTIDIC GLUCOSE TRANSPORTER 4"/>
    <property type="match status" value="1"/>
</dbReference>
<dbReference type="FunFam" id="1.20.1250.20:FF:000149">
    <property type="entry name" value="MFS transporter, SP family, general alpha glucoside:H+ symporter"/>
    <property type="match status" value="1"/>
</dbReference>
<feature type="transmembrane region" description="Helical" evidence="9">
    <location>
        <begin position="191"/>
        <end position="214"/>
    </location>
</feature>
<evidence type="ECO:0000256" key="7">
    <source>
        <dbReference type="RuleBase" id="RU003346"/>
    </source>
</evidence>
<evidence type="ECO:0000256" key="8">
    <source>
        <dbReference type="SAM" id="MobiDB-lite"/>
    </source>
</evidence>
<dbReference type="GO" id="GO:0016020">
    <property type="term" value="C:membrane"/>
    <property type="evidence" value="ECO:0007669"/>
    <property type="project" value="UniProtKB-SubCell"/>
</dbReference>
<reference evidence="11" key="1">
    <citation type="submission" date="2020-03" db="EMBL/GenBank/DDBJ databases">
        <title>Site-based positive gene gene selection in Geosmithia morbida across the United States reveals a broad range of putative effectors and factors for local host and environmental adapation.</title>
        <authorList>
            <person name="Onufrak A."/>
            <person name="Murdoch R.W."/>
            <person name="Gazis R."/>
            <person name="Huff M."/>
            <person name="Staton M."/>
            <person name="Klingeman W."/>
            <person name="Hadziabdic D."/>
        </authorList>
    </citation>
    <scope>NUCLEOTIDE SEQUENCE</scope>
    <source>
        <strain evidence="11">1262</strain>
    </source>
</reference>
<dbReference type="Pfam" id="PF00083">
    <property type="entry name" value="Sugar_tr"/>
    <property type="match status" value="1"/>
</dbReference>
<evidence type="ECO:0000256" key="2">
    <source>
        <dbReference type="ARBA" id="ARBA00010992"/>
    </source>
</evidence>
<evidence type="ECO:0000256" key="3">
    <source>
        <dbReference type="ARBA" id="ARBA00022448"/>
    </source>
</evidence>
<dbReference type="RefSeq" id="XP_035324577.1">
    <property type="nucleotide sequence ID" value="XM_035463153.1"/>
</dbReference>
<comment type="similarity">
    <text evidence="2 7">Belongs to the major facilitator superfamily. Sugar transporter (TC 2.A.1.1) family.</text>
</comment>
<feature type="domain" description="Major facilitator superfamily (MFS) profile" evidence="10">
    <location>
        <begin position="56"/>
        <end position="505"/>
    </location>
</feature>
<dbReference type="SUPFAM" id="SSF103473">
    <property type="entry name" value="MFS general substrate transporter"/>
    <property type="match status" value="1"/>
</dbReference>
<evidence type="ECO:0000256" key="9">
    <source>
        <dbReference type="SAM" id="Phobius"/>
    </source>
</evidence>
<keyword evidence="4 9" id="KW-0812">Transmembrane</keyword>
<evidence type="ECO:0000259" key="10">
    <source>
        <dbReference type="PROSITE" id="PS50850"/>
    </source>
</evidence>
<dbReference type="OrthoDB" id="6612291at2759"/>
<dbReference type="Proteomes" id="UP000749293">
    <property type="component" value="Unassembled WGS sequence"/>
</dbReference>
<feature type="transmembrane region" description="Helical" evidence="9">
    <location>
        <begin position="483"/>
        <end position="499"/>
    </location>
</feature>
<comment type="caution">
    <text evidence="11">The sequence shown here is derived from an EMBL/GenBank/DDBJ whole genome shotgun (WGS) entry which is preliminary data.</text>
</comment>
<keyword evidence="6 9" id="KW-0472">Membrane</keyword>
<accession>A0A9P4YZS0</accession>
<dbReference type="InterPro" id="IPR050360">
    <property type="entry name" value="MFS_Sugar_Transporters"/>
</dbReference>
<evidence type="ECO:0000313" key="12">
    <source>
        <dbReference type="Proteomes" id="UP000749293"/>
    </source>
</evidence>
<dbReference type="InterPro" id="IPR020846">
    <property type="entry name" value="MFS_dom"/>
</dbReference>
<protein>
    <submittedName>
        <fullName evidence="11">MFS transporter, SP family,ral alpha glucoside:H+ symporter</fullName>
    </submittedName>
</protein>
<keyword evidence="3 7" id="KW-0813">Transport</keyword>
<gene>
    <name evidence="11" type="ORF">GMORB2_1171</name>
</gene>
<feature type="transmembrane region" description="Helical" evidence="9">
    <location>
        <begin position="454"/>
        <end position="471"/>
    </location>
</feature>
<dbReference type="NCBIfam" id="TIGR00879">
    <property type="entry name" value="SP"/>
    <property type="match status" value="1"/>
</dbReference>
<feature type="transmembrane region" description="Helical" evidence="9">
    <location>
        <begin position="53"/>
        <end position="80"/>
    </location>
</feature>
<feature type="transmembrane region" description="Helical" evidence="9">
    <location>
        <begin position="157"/>
        <end position="179"/>
    </location>
</feature>